<dbReference type="InterPro" id="IPR000719">
    <property type="entry name" value="Prot_kinase_dom"/>
</dbReference>
<dbReference type="OMA" id="CYVDRTC"/>
<dbReference type="GO" id="GO:0005524">
    <property type="term" value="F:ATP binding"/>
    <property type="evidence" value="ECO:0007669"/>
    <property type="project" value="InterPro"/>
</dbReference>
<evidence type="ECO:0000256" key="2">
    <source>
        <dbReference type="SAM" id="Phobius"/>
    </source>
</evidence>
<evidence type="ECO:0000313" key="6">
    <source>
        <dbReference type="Proteomes" id="UP000030762"/>
    </source>
</evidence>
<accession>T0R6D5</accession>
<keyword evidence="2" id="KW-1133">Transmembrane helix</keyword>
<dbReference type="InterPro" id="IPR008271">
    <property type="entry name" value="Ser/Thr_kinase_AS"/>
</dbReference>
<dbReference type="SMART" id="SM00220">
    <property type="entry name" value="S_TKc"/>
    <property type="match status" value="1"/>
</dbReference>
<feature type="domain" description="Protein kinase" evidence="4">
    <location>
        <begin position="366"/>
        <end position="626"/>
    </location>
</feature>
<gene>
    <name evidence="5" type="ORF">SDRG_00196</name>
</gene>
<dbReference type="InParanoid" id="T0R6D5"/>
<evidence type="ECO:0000256" key="1">
    <source>
        <dbReference type="SAM" id="MobiDB-lite"/>
    </source>
</evidence>
<dbReference type="PROSITE" id="PS00108">
    <property type="entry name" value="PROTEIN_KINASE_ST"/>
    <property type="match status" value="1"/>
</dbReference>
<dbReference type="InterPro" id="IPR011009">
    <property type="entry name" value="Kinase-like_dom_sf"/>
</dbReference>
<dbReference type="InterPro" id="IPR051681">
    <property type="entry name" value="Ser/Thr_Kinases-Pseudokinases"/>
</dbReference>
<dbReference type="GeneID" id="19940923"/>
<dbReference type="PANTHER" id="PTHR44329:SF214">
    <property type="entry name" value="PROTEIN KINASE DOMAIN-CONTAINING PROTEIN"/>
    <property type="match status" value="1"/>
</dbReference>
<dbReference type="RefSeq" id="XP_008603884.1">
    <property type="nucleotide sequence ID" value="XM_008605662.1"/>
</dbReference>
<evidence type="ECO:0000256" key="3">
    <source>
        <dbReference type="SAM" id="SignalP"/>
    </source>
</evidence>
<feature type="transmembrane region" description="Helical" evidence="2">
    <location>
        <begin position="285"/>
        <end position="305"/>
    </location>
</feature>
<feature type="signal peptide" evidence="3">
    <location>
        <begin position="1"/>
        <end position="17"/>
    </location>
</feature>
<dbReference type="InterPro" id="IPR032675">
    <property type="entry name" value="LRR_dom_sf"/>
</dbReference>
<dbReference type="VEuPathDB" id="FungiDB:SDRG_00196"/>
<dbReference type="EMBL" id="JH767132">
    <property type="protein sequence ID" value="EQC42461.1"/>
    <property type="molecule type" value="Genomic_DNA"/>
</dbReference>
<dbReference type="SUPFAM" id="SSF52058">
    <property type="entry name" value="L domain-like"/>
    <property type="match status" value="1"/>
</dbReference>
<dbReference type="Gene3D" id="1.10.510.10">
    <property type="entry name" value="Transferase(Phosphotransferase) domain 1"/>
    <property type="match status" value="1"/>
</dbReference>
<dbReference type="Gene3D" id="3.80.10.10">
    <property type="entry name" value="Ribonuclease Inhibitor"/>
    <property type="match status" value="1"/>
</dbReference>
<keyword evidence="5" id="KW-0808">Transferase</keyword>
<dbReference type="STRING" id="1156394.T0R6D5"/>
<dbReference type="Proteomes" id="UP000030762">
    <property type="component" value="Unassembled WGS sequence"/>
</dbReference>
<dbReference type="Gene3D" id="3.30.200.20">
    <property type="entry name" value="Phosphorylase Kinase, domain 1"/>
    <property type="match status" value="1"/>
</dbReference>
<protein>
    <submittedName>
        <fullName evidence="5">TKL protein kinase</fullName>
    </submittedName>
</protein>
<reference evidence="5 6" key="1">
    <citation type="submission" date="2012-04" db="EMBL/GenBank/DDBJ databases">
        <title>The Genome Sequence of Saprolegnia declina VS20.</title>
        <authorList>
            <consortium name="The Broad Institute Genome Sequencing Platform"/>
            <person name="Russ C."/>
            <person name="Nusbaum C."/>
            <person name="Tyler B."/>
            <person name="van West P."/>
            <person name="Dieguez-Uribeondo J."/>
            <person name="de Bruijn I."/>
            <person name="Tripathy S."/>
            <person name="Jiang R."/>
            <person name="Young S.K."/>
            <person name="Zeng Q."/>
            <person name="Gargeya S."/>
            <person name="Fitzgerald M."/>
            <person name="Haas B."/>
            <person name="Abouelleil A."/>
            <person name="Alvarado L."/>
            <person name="Arachchi H.M."/>
            <person name="Berlin A."/>
            <person name="Chapman S.B."/>
            <person name="Goldberg J."/>
            <person name="Griggs A."/>
            <person name="Gujja S."/>
            <person name="Hansen M."/>
            <person name="Howarth C."/>
            <person name="Imamovic A."/>
            <person name="Larimer J."/>
            <person name="McCowen C."/>
            <person name="Montmayeur A."/>
            <person name="Murphy C."/>
            <person name="Neiman D."/>
            <person name="Pearson M."/>
            <person name="Priest M."/>
            <person name="Roberts A."/>
            <person name="Saif S."/>
            <person name="Shea T."/>
            <person name="Sisk P."/>
            <person name="Sykes S."/>
            <person name="Wortman J."/>
            <person name="Nusbaum C."/>
            <person name="Birren B."/>
        </authorList>
    </citation>
    <scope>NUCLEOTIDE SEQUENCE [LARGE SCALE GENOMIC DNA]</scope>
    <source>
        <strain evidence="5 6">VS20</strain>
    </source>
</reference>
<dbReference type="Pfam" id="PF00069">
    <property type="entry name" value="Pkinase"/>
    <property type="match status" value="1"/>
</dbReference>
<keyword evidence="2" id="KW-0812">Transmembrane</keyword>
<dbReference type="AlphaFoldDB" id="T0R6D5"/>
<keyword evidence="6" id="KW-1185">Reference proteome</keyword>
<name>T0R6D5_SAPDV</name>
<keyword evidence="5" id="KW-0418">Kinase</keyword>
<dbReference type="eggNOG" id="KOG0192">
    <property type="taxonomic scope" value="Eukaryota"/>
</dbReference>
<dbReference type="PROSITE" id="PS50011">
    <property type="entry name" value="PROTEIN_KINASE_DOM"/>
    <property type="match status" value="1"/>
</dbReference>
<evidence type="ECO:0000259" key="4">
    <source>
        <dbReference type="PROSITE" id="PS50011"/>
    </source>
</evidence>
<dbReference type="GO" id="GO:0004674">
    <property type="term" value="F:protein serine/threonine kinase activity"/>
    <property type="evidence" value="ECO:0007669"/>
    <property type="project" value="TreeGrafter"/>
</dbReference>
<dbReference type="OrthoDB" id="74764at2759"/>
<proteinExistence type="predicted"/>
<feature type="compositionally biased region" description="Basic and acidic residues" evidence="1">
    <location>
        <begin position="315"/>
        <end position="325"/>
    </location>
</feature>
<feature type="chain" id="PRO_5004583759" evidence="3">
    <location>
        <begin position="18"/>
        <end position="642"/>
    </location>
</feature>
<dbReference type="SUPFAM" id="SSF56112">
    <property type="entry name" value="Protein kinase-like (PK-like)"/>
    <property type="match status" value="1"/>
</dbReference>
<keyword evidence="3" id="KW-0732">Signal</keyword>
<sequence length="642" mass="69629">MWSTTAALLFLATSVAGETACPNASAPTATLVAGSACEGTDSTLCYVDRTCTTVARAALTAKSRVANVSRVGDLSAYSGSRLFFEDSPRLVFDESFRFPPYLFVFGVERCNMSALPPVPSSALFTELYLRFNRLTRLPTMKLAKRMSEFWADNNLLTDVAPIPIPTFALVLDNNRIEQLVNLTLDTQRLYFSGNPLTTIRNVNFSSSVTLFNCSDCHLTTFALTPSSYETLNSLPPNQFLLGSTTLNASACNATGGAISVLQTHFVACVAQPAVVITAPAHTASVLPWVVLAVVGVFVVLIAFVMRLRCRRAAAHKADDDDEKRPTRTITFPSFSDRSTDLDAGGDDDLRAKLSQLQLHRVEVGEVQVGAFVAEGGHGAVYQGTYRNDTVALKTLSPHKISASNVKSFLDEILLLSTLDCPYIVRLVGVAWTKPADVVCLQEFMDGGDLRTRLLDDAPFSWTDKLLCVTHLVDALVYVHSLNVLHRDIKSRNVLFRRDKAVWKLADFGIAREDADGTMTCGVGTSRWTAPEVLQGQYYSSAADVYSFGVVLSELDTHALPYAEVLGPNGQPLSEATLVHRVCAGELAPTFRASCPVWVRSLATACLCADPALRPTALVVASRLLRLKLTDTGEAITDVNAHA</sequence>
<keyword evidence="2" id="KW-0472">Membrane</keyword>
<evidence type="ECO:0000313" key="5">
    <source>
        <dbReference type="EMBL" id="EQC42461.1"/>
    </source>
</evidence>
<dbReference type="PANTHER" id="PTHR44329">
    <property type="entry name" value="SERINE/THREONINE-PROTEIN KINASE TNNI3K-RELATED"/>
    <property type="match status" value="1"/>
</dbReference>
<feature type="region of interest" description="Disordered" evidence="1">
    <location>
        <begin position="315"/>
        <end position="342"/>
    </location>
</feature>
<organism evidence="5 6">
    <name type="scientific">Saprolegnia diclina (strain VS20)</name>
    <dbReference type="NCBI Taxonomy" id="1156394"/>
    <lineage>
        <taxon>Eukaryota</taxon>
        <taxon>Sar</taxon>
        <taxon>Stramenopiles</taxon>
        <taxon>Oomycota</taxon>
        <taxon>Saprolegniomycetes</taxon>
        <taxon>Saprolegniales</taxon>
        <taxon>Saprolegniaceae</taxon>
        <taxon>Saprolegnia</taxon>
    </lineage>
</organism>